<gene>
    <name evidence="1" type="ORF">B0H17DRAFT_900680</name>
</gene>
<proteinExistence type="predicted"/>
<organism evidence="1 2">
    <name type="scientific">Mycena rosella</name>
    <name type="common">Pink bonnet</name>
    <name type="synonym">Agaricus rosellus</name>
    <dbReference type="NCBI Taxonomy" id="1033263"/>
    <lineage>
        <taxon>Eukaryota</taxon>
        <taxon>Fungi</taxon>
        <taxon>Dikarya</taxon>
        <taxon>Basidiomycota</taxon>
        <taxon>Agaricomycotina</taxon>
        <taxon>Agaricomycetes</taxon>
        <taxon>Agaricomycetidae</taxon>
        <taxon>Agaricales</taxon>
        <taxon>Marasmiineae</taxon>
        <taxon>Mycenaceae</taxon>
        <taxon>Mycena</taxon>
    </lineage>
</organism>
<feature type="non-terminal residue" evidence="1">
    <location>
        <position position="1"/>
    </location>
</feature>
<feature type="non-terminal residue" evidence="1">
    <location>
        <position position="112"/>
    </location>
</feature>
<accession>A0AAD7DFU4</accession>
<comment type="caution">
    <text evidence="1">The sequence shown here is derived from an EMBL/GenBank/DDBJ whole genome shotgun (WGS) entry which is preliminary data.</text>
</comment>
<name>A0AAD7DFU4_MYCRO</name>
<dbReference type="Proteomes" id="UP001221757">
    <property type="component" value="Unassembled WGS sequence"/>
</dbReference>
<protein>
    <submittedName>
        <fullName evidence="1">Uncharacterized protein</fullName>
    </submittedName>
</protein>
<evidence type="ECO:0000313" key="1">
    <source>
        <dbReference type="EMBL" id="KAJ7688543.1"/>
    </source>
</evidence>
<dbReference type="EMBL" id="JARKIE010000078">
    <property type="protein sequence ID" value="KAJ7688543.1"/>
    <property type="molecule type" value="Genomic_DNA"/>
</dbReference>
<keyword evidence="2" id="KW-1185">Reference proteome</keyword>
<reference evidence="1" key="1">
    <citation type="submission" date="2023-03" db="EMBL/GenBank/DDBJ databases">
        <title>Massive genome expansion in bonnet fungi (Mycena s.s.) driven by repeated elements and novel gene families across ecological guilds.</title>
        <authorList>
            <consortium name="Lawrence Berkeley National Laboratory"/>
            <person name="Harder C.B."/>
            <person name="Miyauchi S."/>
            <person name="Viragh M."/>
            <person name="Kuo A."/>
            <person name="Thoen E."/>
            <person name="Andreopoulos B."/>
            <person name="Lu D."/>
            <person name="Skrede I."/>
            <person name="Drula E."/>
            <person name="Henrissat B."/>
            <person name="Morin E."/>
            <person name="Kohler A."/>
            <person name="Barry K."/>
            <person name="LaButti K."/>
            <person name="Morin E."/>
            <person name="Salamov A."/>
            <person name="Lipzen A."/>
            <person name="Mereny Z."/>
            <person name="Hegedus B."/>
            <person name="Baldrian P."/>
            <person name="Stursova M."/>
            <person name="Weitz H."/>
            <person name="Taylor A."/>
            <person name="Grigoriev I.V."/>
            <person name="Nagy L.G."/>
            <person name="Martin F."/>
            <person name="Kauserud H."/>
        </authorList>
    </citation>
    <scope>NUCLEOTIDE SEQUENCE</scope>
    <source>
        <strain evidence="1">CBHHK067</strain>
    </source>
</reference>
<sequence length="112" mass="12971">VRVERARLTQDLCDLRTRQVQRVPQLARLMKDINVEKPEKEKLFLPSEYTESARDELKLQALAQVEYTQREGHAYDQIRELCNAIRTLNVNLKTKKDALHGTGANTRGKIIL</sequence>
<dbReference type="AlphaFoldDB" id="A0AAD7DFU4"/>
<evidence type="ECO:0000313" key="2">
    <source>
        <dbReference type="Proteomes" id="UP001221757"/>
    </source>
</evidence>